<evidence type="ECO:0000313" key="7">
    <source>
        <dbReference type="EMBL" id="TCS81932.1"/>
    </source>
</evidence>
<evidence type="ECO:0000259" key="6">
    <source>
        <dbReference type="Pfam" id="PF07992"/>
    </source>
</evidence>
<dbReference type="InterPro" id="IPR008255">
    <property type="entry name" value="Pyr_nucl-diS_OxRdtase_2_AS"/>
</dbReference>
<dbReference type="SUPFAM" id="SSF51905">
    <property type="entry name" value="FAD/NAD(P)-binding domain"/>
    <property type="match status" value="1"/>
</dbReference>
<keyword evidence="2" id="KW-0274">FAD</keyword>
<dbReference type="PANTHER" id="PTHR48105">
    <property type="entry name" value="THIOREDOXIN REDUCTASE 1-RELATED-RELATED"/>
    <property type="match status" value="1"/>
</dbReference>
<dbReference type="InterPro" id="IPR036188">
    <property type="entry name" value="FAD/NAD-bd_sf"/>
</dbReference>
<comment type="caution">
    <text evidence="7">The sequence shown here is derived from an EMBL/GenBank/DDBJ whole genome shotgun (WGS) entry which is preliminary data.</text>
</comment>
<keyword evidence="8" id="KW-1185">Reference proteome</keyword>
<dbReference type="PRINTS" id="PR00368">
    <property type="entry name" value="FADPNR"/>
</dbReference>
<dbReference type="Proteomes" id="UP000295188">
    <property type="component" value="Unassembled WGS sequence"/>
</dbReference>
<evidence type="ECO:0000256" key="2">
    <source>
        <dbReference type="ARBA" id="ARBA00022827"/>
    </source>
</evidence>
<keyword evidence="4" id="KW-1015">Disulfide bond</keyword>
<evidence type="ECO:0000256" key="1">
    <source>
        <dbReference type="ARBA" id="ARBA00022630"/>
    </source>
</evidence>
<keyword evidence="1" id="KW-0285">Flavoprotein</keyword>
<evidence type="ECO:0000256" key="4">
    <source>
        <dbReference type="ARBA" id="ARBA00023157"/>
    </source>
</evidence>
<dbReference type="InterPro" id="IPR050097">
    <property type="entry name" value="Ferredoxin-NADP_redctase_2"/>
</dbReference>
<keyword evidence="5" id="KW-0676">Redox-active center</keyword>
<dbReference type="RefSeq" id="WP_132547064.1">
    <property type="nucleotide sequence ID" value="NZ_SMAA01000001.1"/>
</dbReference>
<dbReference type="EMBL" id="SMAA01000001">
    <property type="protein sequence ID" value="TCS81932.1"/>
    <property type="molecule type" value="Genomic_DNA"/>
</dbReference>
<dbReference type="Pfam" id="PF07992">
    <property type="entry name" value="Pyr_redox_2"/>
    <property type="match status" value="1"/>
</dbReference>
<proteinExistence type="predicted"/>
<dbReference type="Gene3D" id="3.50.50.60">
    <property type="entry name" value="FAD/NAD(P)-binding domain"/>
    <property type="match status" value="2"/>
</dbReference>
<protein>
    <submittedName>
        <fullName evidence="7">Thioredoxin reductase (NADPH)</fullName>
    </submittedName>
</protein>
<sequence>MENSNIYDIVVVGGGPAGMTAAIYASRAGLRTAVLEADAPGGKLVKTFAIENWPGVKSINGADLAWSMYEQTTALGPEYIFAEAADIEDHGAVKTVLCKDGSSYNTRVVIIASGTVERLMHIPGEQEMIGKGISFCAVCDSAFYKNEDVIIVGGGNSALEESVYLTRVVKKITIVIRRDVFRADEVIQKKVLANDKIEVIRNKLPQEVLIKDNKVAGLKVKDAKTGELTDIYAKGIFPYIGNDPVTQFAKKLGITDENGYILADENMQTKVKGIYGAGDVCKKFLRQIVTAVSDGAIAAQSAGKYIESLQES</sequence>
<dbReference type="OrthoDB" id="9806179at2"/>
<dbReference type="GO" id="GO:0016668">
    <property type="term" value="F:oxidoreductase activity, acting on a sulfur group of donors, NAD(P) as acceptor"/>
    <property type="evidence" value="ECO:0007669"/>
    <property type="project" value="UniProtKB-ARBA"/>
</dbReference>
<feature type="domain" description="FAD/NAD(P)-binding" evidence="6">
    <location>
        <begin position="7"/>
        <end position="295"/>
    </location>
</feature>
<gene>
    <name evidence="7" type="ORF">EDC37_101103</name>
</gene>
<reference evidence="7 8" key="1">
    <citation type="submission" date="2019-03" db="EMBL/GenBank/DDBJ databases">
        <title>Genomic Encyclopedia of Type Strains, Phase IV (KMG-IV): sequencing the most valuable type-strain genomes for metagenomic binning, comparative biology and taxonomic classification.</title>
        <authorList>
            <person name="Goeker M."/>
        </authorList>
    </citation>
    <scope>NUCLEOTIDE SEQUENCE [LARGE SCALE GENOMIC DNA]</scope>
    <source>
        <strain evidence="7 8">DSM 20467</strain>
    </source>
</reference>
<dbReference type="AlphaFoldDB" id="A0A4V2USL8"/>
<evidence type="ECO:0000313" key="8">
    <source>
        <dbReference type="Proteomes" id="UP000295188"/>
    </source>
</evidence>
<dbReference type="PROSITE" id="PS00573">
    <property type="entry name" value="PYRIDINE_REDOX_2"/>
    <property type="match status" value="1"/>
</dbReference>
<name>A0A4V2USL8_9FIRM</name>
<evidence type="ECO:0000256" key="3">
    <source>
        <dbReference type="ARBA" id="ARBA00023002"/>
    </source>
</evidence>
<dbReference type="PRINTS" id="PR00469">
    <property type="entry name" value="PNDRDTASEII"/>
</dbReference>
<organism evidence="7 8">
    <name type="scientific">Pectinatus cerevisiiphilus</name>
    <dbReference type="NCBI Taxonomy" id="86956"/>
    <lineage>
        <taxon>Bacteria</taxon>
        <taxon>Bacillati</taxon>
        <taxon>Bacillota</taxon>
        <taxon>Negativicutes</taxon>
        <taxon>Selenomonadales</taxon>
        <taxon>Selenomonadaceae</taxon>
        <taxon>Pectinatus</taxon>
    </lineage>
</organism>
<evidence type="ECO:0000256" key="5">
    <source>
        <dbReference type="ARBA" id="ARBA00023284"/>
    </source>
</evidence>
<dbReference type="InterPro" id="IPR023753">
    <property type="entry name" value="FAD/NAD-binding_dom"/>
</dbReference>
<accession>A0A4V2USL8</accession>
<keyword evidence="3" id="KW-0560">Oxidoreductase</keyword>